<feature type="domain" description="Glycosyl-hydrolase family 116 N-terminal" evidence="2">
    <location>
        <begin position="17"/>
        <end position="338"/>
    </location>
</feature>
<accession>A0A2R5EYB1</accession>
<dbReference type="InterPro" id="IPR052566">
    <property type="entry name" value="Non-lysos_glucosylceramidase"/>
</dbReference>
<dbReference type="EMBL" id="BDQX01000381">
    <property type="protein sequence ID" value="GBG11105.1"/>
    <property type="molecule type" value="Genomic_DNA"/>
</dbReference>
<evidence type="ECO:0000259" key="1">
    <source>
        <dbReference type="Pfam" id="PF04685"/>
    </source>
</evidence>
<protein>
    <recommendedName>
        <fullName evidence="5">Beta-glucosidase</fullName>
    </recommendedName>
</protein>
<dbReference type="InterPro" id="IPR006775">
    <property type="entry name" value="GH116_catalytic"/>
</dbReference>
<dbReference type="Pfam" id="PF04685">
    <property type="entry name" value="DUF608"/>
    <property type="match status" value="1"/>
</dbReference>
<dbReference type="Pfam" id="PF12215">
    <property type="entry name" value="Glyco_hydr_116N"/>
    <property type="match status" value="1"/>
</dbReference>
<name>A0A2R5EYB1_9BACL</name>
<sequence length="851" mass="95161">MKQGFVYTGANTGEISFPLGGIGTGSIGLSGNGGLIDWQIRNRPAKFSLNGFSFFAVKAERDGRTVLAKVVQGDKQPPYSGEGRGRFEGYGFGPRRGQMAGFPHFRDSTFRGEFPIAELGFKEEGSPLAAKLTAFNPFIPMNERDSSLPVAIFVYEVENRSKDELDVSLAGCVSNPFAKGSVNVSFRDDAMKGVTLSTAAIPQTDPEYGEITLSTDAPDASLQTYWYRGEWFDNITVFWKEFLRPGRLPEREYAEPRDLDVYRVVEQNFDTCSVVGHRTLRPGERAEFRFVLAWHFPWAVNDWNPLPEGSTLEGKWKNYYATEFEGSRSAAAYAHANYGRLLRETMSFKEALFQSTLPEAVIEAVSANLSTLKSPTVMRLTDGSLYGFEGCHTDEGSCEGSCTHVWNYEQATAFLFPALARSMRSLDYAHNQYPNGKMAFRTMLPLGREKSDYHAAVDGQMGAIVRTYREWRLSGDTSWLRKLWPAVKKALAFAWASDNEHGWDRNRDGILEGAQHHTLDVELYGPNSYLNGYYQAALLAAACMARALGDGDADQYETMYRQGKSWIDANAFNGEYYHQLLDLSDSAYPVDPELGEIKYQIGQGCHIDQVIGQWHARVAGLGDIFDRSQVRSALASIYRYNFVSMREHANSNRVYALNDERGVLVCTWPRGGQPLVPVPYADECMTGFEYQAASHMIYEGLVDEGLSVVRAVRERYDGVRRNPWNEFECGSHYARAMSSYALLLAMSGFQFDMSDGEIAFSPATKERELFRSFWAAGNAWGSVEMVPGRLALQVLGGELRLKSIRSKRLEAVAEATVRFNEGGMECRVDGGRAILAEDVVVRAKESLIMNY</sequence>
<dbReference type="Proteomes" id="UP000245202">
    <property type="component" value="Unassembled WGS sequence"/>
</dbReference>
<keyword evidence="4" id="KW-1185">Reference proteome</keyword>
<gene>
    <name evidence="3" type="ORF">PAT3040_05888</name>
</gene>
<dbReference type="InterPro" id="IPR012341">
    <property type="entry name" value="6hp_glycosidase-like_sf"/>
</dbReference>
<proteinExistence type="predicted"/>
<dbReference type="SUPFAM" id="SSF48208">
    <property type="entry name" value="Six-hairpin glycosidases"/>
    <property type="match status" value="1"/>
</dbReference>
<dbReference type="GO" id="GO:0004553">
    <property type="term" value="F:hydrolase activity, hydrolyzing O-glycosyl compounds"/>
    <property type="evidence" value="ECO:0007669"/>
    <property type="project" value="InterPro"/>
</dbReference>
<reference evidence="3 4" key="1">
    <citation type="submission" date="2017-08" db="EMBL/GenBank/DDBJ databases">
        <title>Substantial Increase in Enzyme Production by Combined Drug-Resistance Mutations in Paenibacillus agaridevorans.</title>
        <authorList>
            <person name="Tanaka Y."/>
            <person name="Funane K."/>
            <person name="Hosaka T."/>
            <person name="Shiwa Y."/>
            <person name="Fujita N."/>
            <person name="Miyazaki T."/>
            <person name="Yoshikawa H."/>
            <person name="Murakami K."/>
            <person name="Kasahara K."/>
            <person name="Inaoka T."/>
            <person name="Hiraga Y."/>
            <person name="Ochi K."/>
        </authorList>
    </citation>
    <scope>NUCLEOTIDE SEQUENCE [LARGE SCALE GENOMIC DNA]</scope>
    <source>
        <strain evidence="3 4">T-3040</strain>
    </source>
</reference>
<evidence type="ECO:0000313" key="3">
    <source>
        <dbReference type="EMBL" id="GBG11105.1"/>
    </source>
</evidence>
<evidence type="ECO:0000259" key="2">
    <source>
        <dbReference type="Pfam" id="PF12215"/>
    </source>
</evidence>
<dbReference type="PANTHER" id="PTHR12654:SF0">
    <property type="entry name" value="NON-LYSOSOMAL GLUCOSYLCERAMIDASE"/>
    <property type="match status" value="1"/>
</dbReference>
<dbReference type="InterPro" id="IPR008928">
    <property type="entry name" value="6-hairpin_glycosidase_sf"/>
</dbReference>
<dbReference type="RefSeq" id="WP_108995468.1">
    <property type="nucleotide sequence ID" value="NZ_BDQX01000381.1"/>
</dbReference>
<evidence type="ECO:0008006" key="5">
    <source>
        <dbReference type="Google" id="ProtNLM"/>
    </source>
</evidence>
<feature type="domain" description="Glycosyl-hydrolase family 116 catalytic region" evidence="1">
    <location>
        <begin position="458"/>
        <end position="742"/>
    </location>
</feature>
<dbReference type="InterPro" id="IPR024462">
    <property type="entry name" value="GH116_N"/>
</dbReference>
<comment type="caution">
    <text evidence="3">The sequence shown here is derived from an EMBL/GenBank/DDBJ whole genome shotgun (WGS) entry which is preliminary data.</text>
</comment>
<dbReference type="PANTHER" id="PTHR12654">
    <property type="entry name" value="BILE ACID BETA-GLUCOSIDASE-RELATED"/>
    <property type="match status" value="1"/>
</dbReference>
<dbReference type="Gene3D" id="1.50.10.10">
    <property type="match status" value="1"/>
</dbReference>
<organism evidence="3 4">
    <name type="scientific">Paenibacillus agaridevorans</name>
    <dbReference type="NCBI Taxonomy" id="171404"/>
    <lineage>
        <taxon>Bacteria</taxon>
        <taxon>Bacillati</taxon>
        <taxon>Bacillota</taxon>
        <taxon>Bacilli</taxon>
        <taxon>Bacillales</taxon>
        <taxon>Paenibacillaceae</taxon>
        <taxon>Paenibacillus</taxon>
    </lineage>
</organism>
<dbReference type="AlphaFoldDB" id="A0A2R5EYB1"/>
<dbReference type="GO" id="GO:0005975">
    <property type="term" value="P:carbohydrate metabolic process"/>
    <property type="evidence" value="ECO:0007669"/>
    <property type="project" value="InterPro"/>
</dbReference>
<evidence type="ECO:0000313" key="4">
    <source>
        <dbReference type="Proteomes" id="UP000245202"/>
    </source>
</evidence>